<proteinExistence type="predicted"/>
<feature type="domain" description="SAP" evidence="1">
    <location>
        <begin position="16"/>
        <end position="50"/>
    </location>
</feature>
<reference evidence="2" key="1">
    <citation type="submission" date="2021-06" db="EMBL/GenBank/DDBJ databases">
        <authorList>
            <person name="Kallberg Y."/>
            <person name="Tangrot J."/>
            <person name="Rosling A."/>
        </authorList>
    </citation>
    <scope>NUCLEOTIDE SEQUENCE</scope>
    <source>
        <strain evidence="2">FL966</strain>
    </source>
</reference>
<keyword evidence="3" id="KW-1185">Reference proteome</keyword>
<organism evidence="2 3">
    <name type="scientific">Cetraspora pellucida</name>
    <dbReference type="NCBI Taxonomy" id="1433469"/>
    <lineage>
        <taxon>Eukaryota</taxon>
        <taxon>Fungi</taxon>
        <taxon>Fungi incertae sedis</taxon>
        <taxon>Mucoromycota</taxon>
        <taxon>Glomeromycotina</taxon>
        <taxon>Glomeromycetes</taxon>
        <taxon>Diversisporales</taxon>
        <taxon>Gigasporaceae</taxon>
        <taxon>Cetraspora</taxon>
    </lineage>
</organism>
<accession>A0A9N9AME2</accession>
<gene>
    <name evidence="2" type="ORF">CPELLU_LOCUS3960</name>
</gene>
<dbReference type="AlphaFoldDB" id="A0A9N9AME2"/>
<comment type="caution">
    <text evidence="2">The sequence shown here is derived from an EMBL/GenBank/DDBJ whole genome shotgun (WGS) entry which is preliminary data.</text>
</comment>
<dbReference type="OrthoDB" id="2445951at2759"/>
<dbReference type="EMBL" id="CAJVQA010002007">
    <property type="protein sequence ID" value="CAG8533591.1"/>
    <property type="molecule type" value="Genomic_DNA"/>
</dbReference>
<protein>
    <submittedName>
        <fullName evidence="2">23099_t:CDS:1</fullName>
    </submittedName>
</protein>
<dbReference type="PROSITE" id="PS50800">
    <property type="entry name" value="SAP"/>
    <property type="match status" value="1"/>
</dbReference>
<evidence type="ECO:0000313" key="3">
    <source>
        <dbReference type="Proteomes" id="UP000789759"/>
    </source>
</evidence>
<sequence length="153" mass="17999">MQDKSVLAEMEFRNSLNRLTLDTLRVLCYAEGLSSLGSKKKLVERFASRTLSKIKGKVVEINNVGYLNEELDSQVEESFRAENRNNLDKKKLTEEKRYMLLERSLEKSLQAILLKALEKLKQNLNGIGNQDEDRLWPEVKMNRLRDQFEYDKW</sequence>
<evidence type="ECO:0000259" key="1">
    <source>
        <dbReference type="PROSITE" id="PS50800"/>
    </source>
</evidence>
<evidence type="ECO:0000313" key="2">
    <source>
        <dbReference type="EMBL" id="CAG8533591.1"/>
    </source>
</evidence>
<dbReference type="InterPro" id="IPR003034">
    <property type="entry name" value="SAP_dom"/>
</dbReference>
<name>A0A9N9AME2_9GLOM</name>
<dbReference type="Proteomes" id="UP000789759">
    <property type="component" value="Unassembled WGS sequence"/>
</dbReference>